<proteinExistence type="predicted"/>
<dbReference type="PATRIC" id="fig|405446.3.peg.3166"/>
<protein>
    <submittedName>
        <fullName evidence="2">Organic solvent ABC transporter</fullName>
    </submittedName>
</protein>
<feature type="signal peptide" evidence="1">
    <location>
        <begin position="1"/>
        <end position="24"/>
    </location>
</feature>
<dbReference type="Gene3D" id="3.10.450.710">
    <property type="entry name" value="Tgt2/MlaC"/>
    <property type="match status" value="1"/>
</dbReference>
<dbReference type="OrthoDB" id="9787053at2"/>
<name>A0A0R0CCK2_9GAMM</name>
<comment type="caution">
    <text evidence="2">The sequence shown here is derived from an EMBL/GenBank/DDBJ whole genome shotgun (WGS) entry which is preliminary data.</text>
</comment>
<accession>A0A0R0CCK2</accession>
<dbReference type="PANTHER" id="PTHR36573">
    <property type="entry name" value="INTERMEMBRANE PHOSPHOLIPID TRANSPORT SYSTEM BINDING PROTEIN MLAC"/>
    <property type="match status" value="1"/>
</dbReference>
<evidence type="ECO:0000256" key="1">
    <source>
        <dbReference type="SAM" id="SignalP"/>
    </source>
</evidence>
<dbReference type="InterPro" id="IPR042245">
    <property type="entry name" value="Tgt2/MlaC_sf"/>
</dbReference>
<dbReference type="PANTHER" id="PTHR36573:SF1">
    <property type="entry name" value="INTERMEMBRANE PHOSPHOLIPID TRANSPORT SYSTEM BINDING PROTEIN MLAC"/>
    <property type="match status" value="1"/>
</dbReference>
<dbReference type="RefSeq" id="WP_057629910.1">
    <property type="nucleotide sequence ID" value="NZ_LDJJ01000063.1"/>
</dbReference>
<keyword evidence="1" id="KW-0732">Signal</keyword>
<dbReference type="Pfam" id="PF05494">
    <property type="entry name" value="MlaC"/>
    <property type="match status" value="1"/>
</dbReference>
<dbReference type="InterPro" id="IPR008869">
    <property type="entry name" value="MlaC/ttg2D"/>
</dbReference>
<gene>
    <name evidence="2" type="ORF">ABB27_16445</name>
</gene>
<dbReference type="EMBL" id="LDJJ01000063">
    <property type="protein sequence ID" value="KRG64370.1"/>
    <property type="molecule type" value="Genomic_DNA"/>
</dbReference>
<keyword evidence="3" id="KW-1185">Reference proteome</keyword>
<reference evidence="2 3" key="1">
    <citation type="submission" date="2015-05" db="EMBL/GenBank/DDBJ databases">
        <title>Genome sequencing and analysis of members of genus Stenotrophomonas.</title>
        <authorList>
            <person name="Patil P.P."/>
            <person name="Midha S."/>
            <person name="Patil P.B."/>
        </authorList>
    </citation>
    <scope>NUCLEOTIDE SEQUENCE [LARGE SCALE GENOMIC DNA]</scope>
    <source>
        <strain evidence="2 3">DSM 18941</strain>
    </source>
</reference>
<evidence type="ECO:0000313" key="3">
    <source>
        <dbReference type="Proteomes" id="UP000051863"/>
    </source>
</evidence>
<dbReference type="PIRSF" id="PIRSF004649">
    <property type="entry name" value="MlaC"/>
    <property type="match status" value="1"/>
</dbReference>
<feature type="chain" id="PRO_5006393907" evidence="1">
    <location>
        <begin position="25"/>
        <end position="222"/>
    </location>
</feature>
<dbReference type="Proteomes" id="UP000051863">
    <property type="component" value="Unassembled WGS sequence"/>
</dbReference>
<organism evidence="2 3">
    <name type="scientific">Stenotrophomonas terrae</name>
    <dbReference type="NCBI Taxonomy" id="405446"/>
    <lineage>
        <taxon>Bacteria</taxon>
        <taxon>Pseudomonadati</taxon>
        <taxon>Pseudomonadota</taxon>
        <taxon>Gammaproteobacteria</taxon>
        <taxon>Lysobacterales</taxon>
        <taxon>Lysobacteraceae</taxon>
        <taxon>Stenotrophomonas</taxon>
    </lineage>
</organism>
<evidence type="ECO:0000313" key="2">
    <source>
        <dbReference type="EMBL" id="KRG64370.1"/>
    </source>
</evidence>
<sequence length="222" mass="23964">MKVKLLTAVLAAALLATAPSVTLAQARPAATAAQPSAAARTVLDSSTRIINALQTRRAEFRANPATLRSYIDGELSRAFDRDYAARLVLGVHGRGAADADVKLFADAMADNLMSRYGSALLDIQGKPSFRYKSEQPLPGNRGVKVSTELVRAGSEPTPVEYLMRNVDGQWKIFDVMIEGISYVQTFKNQFDAPLRQKSIKQVATELRSGSMQANAGPAPRGK</sequence>
<dbReference type="AlphaFoldDB" id="A0A0R0CCK2"/>